<organism evidence="1 2">
    <name type="scientific">Holotrichia oblita</name>
    <name type="common">Chafer beetle</name>
    <dbReference type="NCBI Taxonomy" id="644536"/>
    <lineage>
        <taxon>Eukaryota</taxon>
        <taxon>Metazoa</taxon>
        <taxon>Ecdysozoa</taxon>
        <taxon>Arthropoda</taxon>
        <taxon>Hexapoda</taxon>
        <taxon>Insecta</taxon>
        <taxon>Pterygota</taxon>
        <taxon>Neoptera</taxon>
        <taxon>Endopterygota</taxon>
        <taxon>Coleoptera</taxon>
        <taxon>Polyphaga</taxon>
        <taxon>Scarabaeiformia</taxon>
        <taxon>Scarabaeidae</taxon>
        <taxon>Melolonthinae</taxon>
        <taxon>Holotrichia</taxon>
    </lineage>
</organism>
<dbReference type="Proteomes" id="UP001056778">
    <property type="component" value="Chromosome 1"/>
</dbReference>
<evidence type="ECO:0000313" key="2">
    <source>
        <dbReference type="Proteomes" id="UP001056778"/>
    </source>
</evidence>
<name>A0ACB9TX59_HOLOL</name>
<proteinExistence type="predicted"/>
<comment type="caution">
    <text evidence="1">The sequence shown here is derived from an EMBL/GenBank/DDBJ whole genome shotgun (WGS) entry which is preliminary data.</text>
</comment>
<keyword evidence="2" id="KW-1185">Reference proteome</keyword>
<evidence type="ECO:0000313" key="1">
    <source>
        <dbReference type="EMBL" id="KAI4471371.1"/>
    </source>
</evidence>
<protein>
    <submittedName>
        <fullName evidence="1">15-hydroxyprostaglandin dehydrogenase [nad(+)]</fullName>
    </submittedName>
</protein>
<reference evidence="1" key="1">
    <citation type="submission" date="2022-04" db="EMBL/GenBank/DDBJ databases">
        <title>Chromosome-scale genome assembly of Holotrichia oblita Faldermann.</title>
        <authorList>
            <person name="Rongchong L."/>
        </authorList>
    </citation>
    <scope>NUCLEOTIDE SEQUENCE</scope>
    <source>
        <strain evidence="1">81SQS9</strain>
    </source>
</reference>
<dbReference type="EMBL" id="CM043015">
    <property type="protein sequence ID" value="KAI4471371.1"/>
    <property type="molecule type" value="Genomic_DNA"/>
</dbReference>
<sequence>MFVDGKVALVTGGAFGIGFCIANELLQNGLKGVTLVDVDEAKGKDAVDALSLKYGKGKIIFVRADVVNKKDLEDAMKKTVEKFGHFDILINNAGVMNDTIWEKEVDINIKGVVNGCILGLEEYLPKYNSGTEPVIVNIASTAGLTPLYFLPVYTSTKHAVIGLGKALAMRENCGVQKVKLMTLCPGATLTTLIDNLESRAFTPRLTETVKHFFEQYPEEVTQNPESVATAVVKILENGGNGSVWVVQGGELYEIEIPSFTDYKKLRQL</sequence>
<gene>
    <name evidence="1" type="ORF">MML48_1g10562</name>
</gene>
<accession>A0ACB9TX59</accession>